<dbReference type="InterPro" id="IPR050137">
    <property type="entry name" value="PyrR_bifunctional"/>
</dbReference>
<dbReference type="PANTHER" id="PTHR11608:SF0">
    <property type="entry name" value="BIFUNCTIONAL PROTEIN PYRR"/>
    <property type="match status" value="1"/>
</dbReference>
<dbReference type="FunFam" id="3.40.50.2020:FF:000020">
    <property type="entry name" value="Bifunctional protein PyrR"/>
    <property type="match status" value="1"/>
</dbReference>
<keyword evidence="3 4" id="KW-0804">Transcription</keyword>
<gene>
    <name evidence="4 6" type="primary">pyrR</name>
    <name evidence="6" type="ORF">ENT08_03030</name>
</gene>
<keyword evidence="2 4" id="KW-0805">Transcription regulation</keyword>
<comment type="function">
    <text evidence="4">Regulates the transcription of the pyrimidine nucleotide (pyr) operon in response to exogenous pyrimidines.</text>
</comment>
<evidence type="ECO:0000256" key="2">
    <source>
        <dbReference type="ARBA" id="ARBA00023015"/>
    </source>
</evidence>
<comment type="function">
    <text evidence="4">Also displays a weak uracil phosphoribosyltransferase activity which is not physiologically significant.</text>
</comment>
<dbReference type="Gene3D" id="3.40.50.2020">
    <property type="match status" value="1"/>
</dbReference>
<dbReference type="PANTHER" id="PTHR11608">
    <property type="entry name" value="BIFUNCTIONAL PROTEIN PYRR"/>
    <property type="match status" value="1"/>
</dbReference>
<evidence type="ECO:0000256" key="4">
    <source>
        <dbReference type="HAMAP-Rule" id="MF_01219"/>
    </source>
</evidence>
<evidence type="ECO:0000256" key="1">
    <source>
        <dbReference type="ARBA" id="ARBA00005565"/>
    </source>
</evidence>
<feature type="domain" description="Phosphoribosyltransferase" evidence="5">
    <location>
        <begin position="31"/>
        <end position="165"/>
    </location>
</feature>
<evidence type="ECO:0000313" key="6">
    <source>
        <dbReference type="EMBL" id="HGS04702.1"/>
    </source>
</evidence>
<comment type="similarity">
    <text evidence="1 4">Belongs to the purine/pyrimidine phosphoribosyltransferase family. PyrR subfamily.</text>
</comment>
<organism evidence="6">
    <name type="scientific">Desulfobacca acetoxidans</name>
    <dbReference type="NCBI Taxonomy" id="60893"/>
    <lineage>
        <taxon>Bacteria</taxon>
        <taxon>Pseudomonadati</taxon>
        <taxon>Thermodesulfobacteriota</taxon>
        <taxon>Desulfobaccia</taxon>
        <taxon>Desulfobaccales</taxon>
        <taxon>Desulfobaccaceae</taxon>
        <taxon>Desulfobacca</taxon>
    </lineage>
</organism>
<evidence type="ECO:0000256" key="3">
    <source>
        <dbReference type="ARBA" id="ARBA00023163"/>
    </source>
</evidence>
<dbReference type="NCBIfam" id="NF003549">
    <property type="entry name" value="PRK05205.1-5"/>
    <property type="match status" value="1"/>
</dbReference>
<proteinExistence type="inferred from homology"/>
<sequence>MAGPAGEVLFSAPQVQEMLVDLARQLASRHPGAGELCLVGIRTGGAHLAARLQAQLTRQTGLSPDTGVMDITLYRDDWTRLHSRPKVGRTAIDFPVNERVVVLVDDVLYTGRTVRAALDALIDFGRPRRIELLVLIDRGQRELPIQPDYVGRRVEAGPGQVIDVELTEQGAASDQVVRRSL</sequence>
<dbReference type="GO" id="GO:0004845">
    <property type="term" value="F:uracil phosphoribosyltransferase activity"/>
    <property type="evidence" value="ECO:0007669"/>
    <property type="project" value="UniProtKB-UniRule"/>
</dbReference>
<dbReference type="InterPro" id="IPR029057">
    <property type="entry name" value="PRTase-like"/>
</dbReference>
<dbReference type="HAMAP" id="MF_01219">
    <property type="entry name" value="PyrR"/>
    <property type="match status" value="1"/>
</dbReference>
<comment type="catalytic activity">
    <reaction evidence="4">
        <text>UMP + diphosphate = 5-phospho-alpha-D-ribose 1-diphosphate + uracil</text>
        <dbReference type="Rhea" id="RHEA:13017"/>
        <dbReference type="ChEBI" id="CHEBI:17568"/>
        <dbReference type="ChEBI" id="CHEBI:33019"/>
        <dbReference type="ChEBI" id="CHEBI:57865"/>
        <dbReference type="ChEBI" id="CHEBI:58017"/>
        <dbReference type="EC" id="2.4.2.9"/>
    </reaction>
</comment>
<dbReference type="NCBIfam" id="NF003545">
    <property type="entry name" value="PRK05205.1-1"/>
    <property type="match status" value="1"/>
</dbReference>
<dbReference type="Pfam" id="PF00156">
    <property type="entry name" value="Pribosyltran"/>
    <property type="match status" value="1"/>
</dbReference>
<evidence type="ECO:0000259" key="5">
    <source>
        <dbReference type="Pfam" id="PF00156"/>
    </source>
</evidence>
<keyword evidence="4 6" id="KW-0808">Transferase</keyword>
<protein>
    <recommendedName>
        <fullName evidence="4">Bifunctional protein PyrR</fullName>
    </recommendedName>
    <domain>
        <recommendedName>
            <fullName evidence="4">Pyrimidine operon regulatory protein</fullName>
        </recommendedName>
    </domain>
    <domain>
        <recommendedName>
            <fullName evidence="4">Uracil phosphoribosyltransferase</fullName>
            <shortName evidence="4">UPRTase</shortName>
            <ecNumber evidence="4">2.4.2.9</ecNumber>
        </recommendedName>
    </domain>
</protein>
<dbReference type="CDD" id="cd06223">
    <property type="entry name" value="PRTases_typeI"/>
    <property type="match status" value="1"/>
</dbReference>
<dbReference type="InterPro" id="IPR023050">
    <property type="entry name" value="PyrR"/>
</dbReference>
<name>A0A7V4G7C0_9BACT</name>
<accession>A0A7V4G7C0</accession>
<reference evidence="6" key="1">
    <citation type="journal article" date="2020" name="mSystems">
        <title>Genome- and Community-Level Interaction Insights into Carbon Utilization and Element Cycling Functions of Hydrothermarchaeota in Hydrothermal Sediment.</title>
        <authorList>
            <person name="Zhou Z."/>
            <person name="Liu Y."/>
            <person name="Xu W."/>
            <person name="Pan J."/>
            <person name="Luo Z.H."/>
            <person name="Li M."/>
        </authorList>
    </citation>
    <scope>NUCLEOTIDE SEQUENCE [LARGE SCALE GENOMIC DNA]</scope>
    <source>
        <strain evidence="6">SpSt-548</strain>
    </source>
</reference>
<dbReference type="InterPro" id="IPR000836">
    <property type="entry name" value="PRTase_dom"/>
</dbReference>
<dbReference type="SUPFAM" id="SSF53271">
    <property type="entry name" value="PRTase-like"/>
    <property type="match status" value="1"/>
</dbReference>
<dbReference type="AlphaFoldDB" id="A0A7V4G7C0"/>
<dbReference type="EMBL" id="DSXI01000173">
    <property type="protein sequence ID" value="HGS04702.1"/>
    <property type="molecule type" value="Genomic_DNA"/>
</dbReference>
<dbReference type="EC" id="2.4.2.9" evidence="4"/>
<keyword evidence="4 6" id="KW-0328">Glycosyltransferase</keyword>
<dbReference type="GO" id="GO:0006355">
    <property type="term" value="P:regulation of DNA-templated transcription"/>
    <property type="evidence" value="ECO:0007669"/>
    <property type="project" value="UniProtKB-UniRule"/>
</dbReference>
<feature type="short sequence motif" description="PRPP-binding" evidence="4">
    <location>
        <begin position="101"/>
        <end position="113"/>
    </location>
</feature>
<comment type="caution">
    <text evidence="6">The sequence shown here is derived from an EMBL/GenBank/DDBJ whole genome shotgun (WGS) entry which is preliminary data.</text>
</comment>